<dbReference type="RefSeq" id="XP_046593362.1">
    <property type="nucleotide sequence ID" value="XM_046737406.1"/>
</dbReference>
<evidence type="ECO:0000313" key="2">
    <source>
        <dbReference type="RefSeq" id="XP_046593362.1"/>
    </source>
</evidence>
<dbReference type="GeneID" id="107222970"/>
<proteinExistence type="predicted"/>
<sequence length="135" mass="15973">MPPLDPKNRYNEDVEVYKLTGGVELVPLLTSSRYQSHPQAIRYLATDATRPGYTLESLRALRSFGTGSREYVADLAQQIHRKRERVVEEQRWEQENCRRHYDTWRRLWGRPGHGAPMDHCQRANLYNILYRPAIY</sequence>
<reference evidence="2" key="1">
    <citation type="submission" date="2025-08" db="UniProtKB">
        <authorList>
            <consortium name="RefSeq"/>
        </authorList>
    </citation>
    <scope>IDENTIFICATION</scope>
    <source>
        <tissue evidence="2">Thorax and Abdomen</tissue>
    </source>
</reference>
<dbReference type="Proteomes" id="UP000829291">
    <property type="component" value="Chromosome 4"/>
</dbReference>
<gene>
    <name evidence="2" type="primary">LOC107222970</name>
</gene>
<organism evidence="1 2">
    <name type="scientific">Neodiprion lecontei</name>
    <name type="common">Redheaded pine sawfly</name>
    <dbReference type="NCBI Taxonomy" id="441921"/>
    <lineage>
        <taxon>Eukaryota</taxon>
        <taxon>Metazoa</taxon>
        <taxon>Ecdysozoa</taxon>
        <taxon>Arthropoda</taxon>
        <taxon>Hexapoda</taxon>
        <taxon>Insecta</taxon>
        <taxon>Pterygota</taxon>
        <taxon>Neoptera</taxon>
        <taxon>Endopterygota</taxon>
        <taxon>Hymenoptera</taxon>
        <taxon>Tenthredinoidea</taxon>
        <taxon>Diprionidae</taxon>
        <taxon>Diprioninae</taxon>
        <taxon>Neodiprion</taxon>
    </lineage>
</organism>
<keyword evidence="1" id="KW-1185">Reference proteome</keyword>
<name>A0ABM3FZC7_NEOLC</name>
<protein>
    <submittedName>
        <fullName evidence="2">Uncharacterized protein LOC107222970</fullName>
    </submittedName>
</protein>
<evidence type="ECO:0000313" key="1">
    <source>
        <dbReference type="Proteomes" id="UP000829291"/>
    </source>
</evidence>
<accession>A0ABM3FZC7</accession>